<gene>
    <name evidence="1" type="ORF">ACI1P1_09075</name>
</gene>
<accession>A0ACC7P2A6</accession>
<protein>
    <submittedName>
        <fullName evidence="1">SPOR domain-containing protein</fullName>
    </submittedName>
</protein>
<proteinExistence type="predicted"/>
<name>A0ACC7P2A6_9BACL</name>
<organism evidence="1 2">
    <name type="scientific">Paenibacillus mesotrionivorans</name>
    <dbReference type="NCBI Taxonomy" id="3160968"/>
    <lineage>
        <taxon>Bacteria</taxon>
        <taxon>Bacillati</taxon>
        <taxon>Bacillota</taxon>
        <taxon>Bacilli</taxon>
        <taxon>Bacillales</taxon>
        <taxon>Paenibacillaceae</taxon>
        <taxon>Paenibacillus</taxon>
    </lineage>
</organism>
<comment type="caution">
    <text evidence="1">The sequence shown here is derived from an EMBL/GenBank/DDBJ whole genome shotgun (WGS) entry which is preliminary data.</text>
</comment>
<evidence type="ECO:0000313" key="1">
    <source>
        <dbReference type="EMBL" id="MFM9328437.1"/>
    </source>
</evidence>
<keyword evidence="2" id="KW-1185">Reference proteome</keyword>
<reference evidence="1" key="1">
    <citation type="submission" date="2024-12" db="EMBL/GenBank/DDBJ databases">
        <authorList>
            <person name="Wu N."/>
        </authorList>
    </citation>
    <scope>NUCLEOTIDE SEQUENCE</scope>
    <source>
        <strain evidence="1">P15</strain>
    </source>
</reference>
<evidence type="ECO:0000313" key="2">
    <source>
        <dbReference type="Proteomes" id="UP001631969"/>
    </source>
</evidence>
<dbReference type="EMBL" id="JBJURJ010000005">
    <property type="protein sequence ID" value="MFM9328437.1"/>
    <property type="molecule type" value="Genomic_DNA"/>
</dbReference>
<dbReference type="Proteomes" id="UP001631969">
    <property type="component" value="Unassembled WGS sequence"/>
</dbReference>
<sequence>MNKARITYRFDGDKDKRNDGVNDAGNGREPNRVIPLFQEEYQVVEEQKGPEQEDASGSQEDYWQQKGSRGPSQQREIRDYQSLNQYTTDFGAWSSPFDAETQRIEDMIRESNEREGRRPMGDPISGRPDGYRYRRPEGRTSAEDSRGYREQQLRETANLPADEEWLREDGTPGFEGDGQPEGPYVRRRTVRWDQEAEDRNDPDGPTWGGPAWDGPEVSGPRYVRHNRTPWLKITAAIAGAAVTGVMLGFLALSLFNGPDDTSGGSTAQTAQNPAGQGQNALPVNGNVQNAAGGTAAGAGAATSSGKEIAMSYAGKTYSLLQNGTFSAQQGADQAKSDLLKKGLAAASEQTDKYYVFAGMAADKESAVTLGNQLKEKSKLDIYVKAYAVPAVSKVRWNGNGETLKSYLQQSDKLVESINRLTVMNLEAGSIPGAPDASTMQSIATAHTAWSQLSSTVAQEGGEENKAVLQRMNNALNSAKTSLDEYKKNPSTAMLWQAQTYTMQFVIAEKELLTKIGQS</sequence>